<evidence type="ECO:0000313" key="2">
    <source>
        <dbReference type="EMBL" id="QUE49591.1"/>
    </source>
</evidence>
<gene>
    <name evidence="2" type="ORF">KBB96_11975</name>
</gene>
<accession>A0A975IXQ8</accession>
<name>A0A975IXQ8_9BACT</name>
<proteinExistence type="predicted"/>
<dbReference type="EMBL" id="CP073100">
    <property type="protein sequence ID" value="QUE49591.1"/>
    <property type="molecule type" value="Genomic_DNA"/>
</dbReference>
<dbReference type="AlphaFoldDB" id="A0A975IXQ8"/>
<feature type="signal peptide" evidence="1">
    <location>
        <begin position="1"/>
        <end position="19"/>
    </location>
</feature>
<protein>
    <recommendedName>
        <fullName evidence="4">DUF1080 domain-containing protein</fullName>
    </recommendedName>
</protein>
<organism evidence="2 3">
    <name type="scientific">Luteolibacter ambystomatis</name>
    <dbReference type="NCBI Taxonomy" id="2824561"/>
    <lineage>
        <taxon>Bacteria</taxon>
        <taxon>Pseudomonadati</taxon>
        <taxon>Verrucomicrobiota</taxon>
        <taxon>Verrucomicrobiia</taxon>
        <taxon>Verrucomicrobiales</taxon>
        <taxon>Verrucomicrobiaceae</taxon>
        <taxon>Luteolibacter</taxon>
    </lineage>
</organism>
<keyword evidence="1" id="KW-0732">Signal</keyword>
<keyword evidence="3" id="KW-1185">Reference proteome</keyword>
<dbReference type="Proteomes" id="UP000676169">
    <property type="component" value="Chromosome"/>
</dbReference>
<feature type="chain" id="PRO_5036940029" description="DUF1080 domain-containing protein" evidence="1">
    <location>
        <begin position="20"/>
        <end position="460"/>
    </location>
</feature>
<evidence type="ECO:0000313" key="3">
    <source>
        <dbReference type="Proteomes" id="UP000676169"/>
    </source>
</evidence>
<dbReference type="RefSeq" id="WP_211629680.1">
    <property type="nucleotide sequence ID" value="NZ_CP073100.1"/>
</dbReference>
<evidence type="ECO:0008006" key="4">
    <source>
        <dbReference type="Google" id="ProtNLM"/>
    </source>
</evidence>
<dbReference type="KEGG" id="lamb:KBB96_11975"/>
<sequence length="460" mass="50713">MKSSLTFPLFLLATLPAVAAPGGTIQLSNRDQIGGELASIGKDRILWSSPLLEKPAPFLLNKVQELNLPTVVPESLANYDAVVSLTNGDALRGQLASVTDKAIELDTWYAGRITVNRPMVEAVRIEDRPKLLFRGPDSLEGWTQDESSEKSGKGWTFEGGAFQSHGGGAISRDVSLPDVCRIAFNLEWHSTLRTTLRFSADLTAKANPPNCYELGMQRRFVALRKRFPGAQQFVPGSQSVPEFSENEKARVEVCMDRKKGIFNLIVDGRSVVVWTDQNPNDAVTGGGIQFLTEDSNPVRISRIEVSAWDGVIEQQPEQEDLLGAEQQDNEAKEAKAKEAESGRMMLRNGDSMAGEVLSIQNGVMKVKTRFGEVDLPVSRLKNIALKPVEAEVPKIRDGDIRAWFPDGSRVVFRLDSATVDTLTGFSQNFGTATFKTSAFSRIEFNLYDPAFMELRGEKGW</sequence>
<reference evidence="2" key="1">
    <citation type="submission" date="2021-04" db="EMBL/GenBank/DDBJ databases">
        <title>Luteolibacter sp. 32A isolated from the skin of an Anderson's salamander (Ambystoma andersonii).</title>
        <authorList>
            <person name="Spergser J."/>
            <person name="Busse H.-J."/>
        </authorList>
    </citation>
    <scope>NUCLEOTIDE SEQUENCE</scope>
    <source>
        <strain evidence="2">32A</strain>
    </source>
</reference>
<evidence type="ECO:0000256" key="1">
    <source>
        <dbReference type="SAM" id="SignalP"/>
    </source>
</evidence>